<reference evidence="3 4" key="1">
    <citation type="submission" date="2009-07" db="EMBL/GenBank/DDBJ databases">
        <authorList>
            <person name="Madupu R."/>
            <person name="Sebastian Y."/>
            <person name="Durkin A.S."/>
            <person name="Torralba M."/>
            <person name="Methe B."/>
            <person name="Sutton G.G."/>
            <person name="Strausberg R.L."/>
            <person name="Nelson K.E."/>
        </authorList>
    </citation>
    <scope>NUCLEOTIDE SEQUENCE [LARGE SCALE GENOMIC DNA]</scope>
    <source>
        <strain evidence="3 4">ATCC 35580</strain>
    </source>
</reference>
<feature type="compositionally biased region" description="Polar residues" evidence="1">
    <location>
        <begin position="59"/>
        <end position="70"/>
    </location>
</feature>
<protein>
    <submittedName>
        <fullName evidence="3">Putative regulatory protein (CxxC_CxxC_SSSS)</fullName>
    </submittedName>
</protein>
<organism evidence="3 4">
    <name type="scientific">Treponema vincentii ATCC 35580</name>
    <dbReference type="NCBI Taxonomy" id="596324"/>
    <lineage>
        <taxon>Bacteria</taxon>
        <taxon>Pseudomonadati</taxon>
        <taxon>Spirochaetota</taxon>
        <taxon>Spirochaetia</taxon>
        <taxon>Spirochaetales</taxon>
        <taxon>Treponemataceae</taxon>
        <taxon>Treponema</taxon>
    </lineage>
</organism>
<dbReference type="RefSeq" id="WP_006189258.1">
    <property type="nucleotide sequence ID" value="NZ_ACYH01000047.1"/>
</dbReference>
<feature type="region of interest" description="Disordered" evidence="1">
    <location>
        <begin position="59"/>
        <end position="85"/>
    </location>
</feature>
<sequence length="103" mass="10762">MPTYDYMCDSCKITFEVQHKMTDNPVIVCPQCGAPAHQILSAGFGLNFTGKGFYQTDTRNTASSVPSSAGKTDRNPAAAEKNVTTPHSCTGGCGCSNSSACSS</sequence>
<evidence type="ECO:0000313" key="3">
    <source>
        <dbReference type="EMBL" id="EEV19895.1"/>
    </source>
</evidence>
<accession>C8PRP2</accession>
<evidence type="ECO:0000313" key="4">
    <source>
        <dbReference type="Proteomes" id="UP000004509"/>
    </source>
</evidence>
<dbReference type="PANTHER" id="PTHR34404:SF3">
    <property type="entry name" value="REGULATORY PROTEIN, FMDB FAMILY"/>
    <property type="match status" value="1"/>
</dbReference>
<dbReference type="Proteomes" id="UP000004509">
    <property type="component" value="Unassembled WGS sequence"/>
</dbReference>
<dbReference type="Pfam" id="PF09723">
    <property type="entry name" value="Zn_ribbon_8"/>
    <property type="match status" value="1"/>
</dbReference>
<proteinExistence type="predicted"/>
<dbReference type="AlphaFoldDB" id="C8PRP2"/>
<evidence type="ECO:0000256" key="1">
    <source>
        <dbReference type="SAM" id="MobiDB-lite"/>
    </source>
</evidence>
<dbReference type="InterPro" id="IPR013429">
    <property type="entry name" value="Regulatory_FmdB_Zinc_ribbon"/>
</dbReference>
<dbReference type="eggNOG" id="COG2331">
    <property type="taxonomic scope" value="Bacteria"/>
</dbReference>
<dbReference type="EMBL" id="ACYH01000047">
    <property type="protein sequence ID" value="EEV19895.1"/>
    <property type="molecule type" value="Genomic_DNA"/>
</dbReference>
<dbReference type="NCBIfam" id="TIGR02605">
    <property type="entry name" value="CxxC_CxxC_SSSS"/>
    <property type="match status" value="1"/>
</dbReference>
<feature type="domain" description="Putative regulatory protein FmdB zinc ribbon" evidence="2">
    <location>
        <begin position="1"/>
        <end position="41"/>
    </location>
</feature>
<dbReference type="STRING" id="596324.TREVI0001_0025"/>
<dbReference type="SMART" id="SM00834">
    <property type="entry name" value="CxxC_CXXC_SSSS"/>
    <property type="match status" value="1"/>
</dbReference>
<dbReference type="OrthoDB" id="9813321at2"/>
<dbReference type="PANTHER" id="PTHR34404">
    <property type="entry name" value="REGULATORY PROTEIN, FMDB FAMILY"/>
    <property type="match status" value="1"/>
</dbReference>
<gene>
    <name evidence="3" type="ORF">TREVI0001_0025</name>
</gene>
<evidence type="ECO:0000259" key="2">
    <source>
        <dbReference type="SMART" id="SM00834"/>
    </source>
</evidence>
<comment type="caution">
    <text evidence="3">The sequence shown here is derived from an EMBL/GenBank/DDBJ whole genome shotgun (WGS) entry which is preliminary data.</text>
</comment>
<name>C8PRP2_9SPIR</name>